<proteinExistence type="predicted"/>
<evidence type="ECO:0000313" key="3">
    <source>
        <dbReference type="Proteomes" id="UP000186922"/>
    </source>
</evidence>
<feature type="region of interest" description="Disordered" evidence="1">
    <location>
        <begin position="69"/>
        <end position="95"/>
    </location>
</feature>
<accession>A0A1D1W1Y2</accession>
<protein>
    <submittedName>
        <fullName evidence="2">Uncharacterized protein</fullName>
    </submittedName>
</protein>
<comment type="caution">
    <text evidence="2">The sequence shown here is derived from an EMBL/GenBank/DDBJ whole genome shotgun (WGS) entry which is preliminary data.</text>
</comment>
<dbReference type="AlphaFoldDB" id="A0A1D1W1Y2"/>
<dbReference type="EMBL" id="BDGG01000015">
    <property type="protein sequence ID" value="GAV07567.1"/>
    <property type="molecule type" value="Genomic_DNA"/>
</dbReference>
<feature type="compositionally biased region" description="Polar residues" evidence="1">
    <location>
        <begin position="82"/>
        <end position="95"/>
    </location>
</feature>
<evidence type="ECO:0000256" key="1">
    <source>
        <dbReference type="SAM" id="MobiDB-lite"/>
    </source>
</evidence>
<gene>
    <name evidence="2" type="primary">RvY_17389-1</name>
    <name evidence="2" type="synonym">RvY_17389.1</name>
    <name evidence="2" type="ORF">RvY_17389</name>
</gene>
<evidence type="ECO:0000313" key="2">
    <source>
        <dbReference type="EMBL" id="GAV07567.1"/>
    </source>
</evidence>
<sequence length="95" mass="10531">MENLKSGQHHRLAKMLETVPKLCRPYGVCPVEHHQPVDLVLLLFAIKTHCLTVTLQESSSGWYLLTKPHTGASRGPGRIRPTFSSPHSHGSPQSI</sequence>
<keyword evidence="3" id="KW-1185">Reference proteome</keyword>
<organism evidence="2 3">
    <name type="scientific">Ramazzottius varieornatus</name>
    <name type="common">Water bear</name>
    <name type="synonym">Tardigrade</name>
    <dbReference type="NCBI Taxonomy" id="947166"/>
    <lineage>
        <taxon>Eukaryota</taxon>
        <taxon>Metazoa</taxon>
        <taxon>Ecdysozoa</taxon>
        <taxon>Tardigrada</taxon>
        <taxon>Eutardigrada</taxon>
        <taxon>Parachela</taxon>
        <taxon>Hypsibioidea</taxon>
        <taxon>Ramazzottiidae</taxon>
        <taxon>Ramazzottius</taxon>
    </lineage>
</organism>
<reference evidence="2 3" key="1">
    <citation type="journal article" date="2016" name="Nat. Commun.">
        <title>Extremotolerant tardigrade genome and improved radiotolerance of human cultured cells by tardigrade-unique protein.</title>
        <authorList>
            <person name="Hashimoto T."/>
            <person name="Horikawa D.D."/>
            <person name="Saito Y."/>
            <person name="Kuwahara H."/>
            <person name="Kozuka-Hata H."/>
            <person name="Shin-I T."/>
            <person name="Minakuchi Y."/>
            <person name="Ohishi K."/>
            <person name="Motoyama A."/>
            <person name="Aizu T."/>
            <person name="Enomoto A."/>
            <person name="Kondo K."/>
            <person name="Tanaka S."/>
            <person name="Hara Y."/>
            <person name="Koshikawa S."/>
            <person name="Sagara H."/>
            <person name="Miura T."/>
            <person name="Yokobori S."/>
            <person name="Miyagawa K."/>
            <person name="Suzuki Y."/>
            <person name="Kubo T."/>
            <person name="Oyama M."/>
            <person name="Kohara Y."/>
            <person name="Fujiyama A."/>
            <person name="Arakawa K."/>
            <person name="Katayama T."/>
            <person name="Toyoda A."/>
            <person name="Kunieda T."/>
        </authorList>
    </citation>
    <scope>NUCLEOTIDE SEQUENCE [LARGE SCALE GENOMIC DNA]</scope>
    <source>
        <strain evidence="2 3">YOKOZUNA-1</strain>
    </source>
</reference>
<dbReference type="Proteomes" id="UP000186922">
    <property type="component" value="Unassembled WGS sequence"/>
</dbReference>
<name>A0A1D1W1Y2_RAMVA</name>